<dbReference type="AlphaFoldDB" id="A0A8E6B898"/>
<dbReference type="Pfam" id="PF05598">
    <property type="entry name" value="DUF772"/>
    <property type="match status" value="1"/>
</dbReference>
<dbReference type="KEGG" id="tsph:KIH39_08645"/>
<dbReference type="Proteomes" id="UP000676194">
    <property type="component" value="Chromosome"/>
</dbReference>
<dbReference type="RefSeq" id="WP_213498936.1">
    <property type="nucleotide sequence ID" value="NZ_CP074694.1"/>
</dbReference>
<name>A0A8E6B898_9BACT</name>
<gene>
    <name evidence="2" type="ORF">KIH39_08645</name>
</gene>
<organism evidence="2 3">
    <name type="scientific">Telmatocola sphagniphila</name>
    <dbReference type="NCBI Taxonomy" id="1123043"/>
    <lineage>
        <taxon>Bacteria</taxon>
        <taxon>Pseudomonadati</taxon>
        <taxon>Planctomycetota</taxon>
        <taxon>Planctomycetia</taxon>
        <taxon>Gemmatales</taxon>
        <taxon>Gemmataceae</taxon>
    </lineage>
</organism>
<evidence type="ECO:0000313" key="3">
    <source>
        <dbReference type="Proteomes" id="UP000676194"/>
    </source>
</evidence>
<dbReference type="Gene3D" id="2.180.10.10">
    <property type="entry name" value="RHS repeat-associated core"/>
    <property type="match status" value="1"/>
</dbReference>
<protein>
    <submittedName>
        <fullName evidence="2">Transposase</fullName>
    </submittedName>
</protein>
<feature type="domain" description="Transposase InsH N-terminal" evidence="1">
    <location>
        <begin position="13"/>
        <end position="85"/>
    </location>
</feature>
<keyword evidence="3" id="KW-1185">Reference proteome</keyword>
<dbReference type="InterPro" id="IPR008490">
    <property type="entry name" value="Transposase_InsH_N"/>
</dbReference>
<evidence type="ECO:0000259" key="1">
    <source>
        <dbReference type="Pfam" id="PF05598"/>
    </source>
</evidence>
<proteinExistence type="predicted"/>
<accession>A0A8E6B898</accession>
<dbReference type="EMBL" id="CP074694">
    <property type="protein sequence ID" value="QVL33960.1"/>
    <property type="molecule type" value="Genomic_DNA"/>
</dbReference>
<evidence type="ECO:0000313" key="2">
    <source>
        <dbReference type="EMBL" id="QVL33960.1"/>
    </source>
</evidence>
<reference evidence="2" key="1">
    <citation type="submission" date="2021-05" db="EMBL/GenBank/DDBJ databases">
        <title>Complete genome sequence of the cellulolytic planctomycete Telmatocola sphagniphila SP2T and characterization of the first cellulase from planctomycetes.</title>
        <authorList>
            <person name="Rakitin A.L."/>
            <person name="Beletsky A.V."/>
            <person name="Naumoff D.G."/>
            <person name="Kulichevskaya I.S."/>
            <person name="Mardanov A.V."/>
            <person name="Ravin N.V."/>
            <person name="Dedysh S.N."/>
        </authorList>
    </citation>
    <scope>NUCLEOTIDE SEQUENCE</scope>
    <source>
        <strain evidence="2">SP2T</strain>
    </source>
</reference>
<sequence length="263" mass="29358">MNQLLAEAGFDTWIEKRCEFYWAESLGLPSIPSGDYFRTILIGYFEGSASQRGIAWRCSDCRSLSDFLGIPIDQRTPDHSSWSRVHGRLPLEVHEEVFAFVLGIASKKKLLHVQESRGRFASAGYSGTSNRYTYVYNSENQMTSQAGPFSVSFTFGYDNNSDLTSLVDGSVYIQTSTYDTDSRLLNRTVTMGVNAEKATFSYDTAGRLYSVTDSIGCTKSTNEGTITYGYNSKEQLTSISTSWGPTFGYPRTTIKRSEKSDRA</sequence>